<gene>
    <name evidence="14" type="ORF">PPROV_000675300</name>
</gene>
<keyword evidence="4 12" id="KW-0812">Transmembrane</keyword>
<feature type="transmembrane region" description="Helical" evidence="12">
    <location>
        <begin position="805"/>
        <end position="827"/>
    </location>
</feature>
<dbReference type="Pfam" id="PF00520">
    <property type="entry name" value="Ion_trans"/>
    <property type="match status" value="1"/>
</dbReference>
<dbReference type="OrthoDB" id="497195at2759"/>
<evidence type="ECO:0000256" key="5">
    <source>
        <dbReference type="ARBA" id="ARBA00022826"/>
    </source>
</evidence>
<evidence type="ECO:0000256" key="10">
    <source>
        <dbReference type="ARBA" id="ARBA00023303"/>
    </source>
</evidence>
<protein>
    <recommendedName>
        <fullName evidence="13">Ion transport domain-containing protein</fullName>
    </recommendedName>
</protein>
<evidence type="ECO:0000256" key="8">
    <source>
        <dbReference type="ARBA" id="ARBA00023065"/>
    </source>
</evidence>
<feature type="compositionally biased region" description="Gly residues" evidence="11">
    <location>
        <begin position="1363"/>
        <end position="1372"/>
    </location>
</feature>
<evidence type="ECO:0000313" key="15">
    <source>
        <dbReference type="Proteomes" id="UP000660262"/>
    </source>
</evidence>
<feature type="compositionally biased region" description="Low complexity" evidence="11">
    <location>
        <begin position="35"/>
        <end position="45"/>
    </location>
</feature>
<dbReference type="GO" id="GO:0008076">
    <property type="term" value="C:voltage-gated potassium channel complex"/>
    <property type="evidence" value="ECO:0007669"/>
    <property type="project" value="InterPro"/>
</dbReference>
<dbReference type="PANTHER" id="PTHR11537:SF254">
    <property type="entry name" value="POTASSIUM VOLTAGE-GATED CHANNEL PROTEIN SHAB"/>
    <property type="match status" value="1"/>
</dbReference>
<organism evidence="14 15">
    <name type="scientific">Pycnococcus provasolii</name>
    <dbReference type="NCBI Taxonomy" id="41880"/>
    <lineage>
        <taxon>Eukaryota</taxon>
        <taxon>Viridiplantae</taxon>
        <taxon>Chlorophyta</taxon>
        <taxon>Pseudoscourfieldiophyceae</taxon>
        <taxon>Pseudoscourfieldiales</taxon>
        <taxon>Pycnococcaceae</taxon>
        <taxon>Pycnococcus</taxon>
    </lineage>
</organism>
<feature type="compositionally biased region" description="Basic and acidic residues" evidence="11">
    <location>
        <begin position="1396"/>
        <end position="1406"/>
    </location>
</feature>
<evidence type="ECO:0000256" key="4">
    <source>
        <dbReference type="ARBA" id="ARBA00022692"/>
    </source>
</evidence>
<evidence type="ECO:0000313" key="14">
    <source>
        <dbReference type="EMBL" id="GHP08011.1"/>
    </source>
</evidence>
<feature type="region of interest" description="Disordered" evidence="11">
    <location>
        <begin position="725"/>
        <end position="750"/>
    </location>
</feature>
<evidence type="ECO:0000256" key="3">
    <source>
        <dbReference type="ARBA" id="ARBA00022538"/>
    </source>
</evidence>
<keyword evidence="5" id="KW-0631">Potassium channel</keyword>
<feature type="transmembrane region" description="Helical" evidence="12">
    <location>
        <begin position="911"/>
        <end position="929"/>
    </location>
</feature>
<feature type="compositionally biased region" description="Basic and acidic residues" evidence="11">
    <location>
        <begin position="740"/>
        <end position="750"/>
    </location>
</feature>
<dbReference type="GO" id="GO:0001508">
    <property type="term" value="P:action potential"/>
    <property type="evidence" value="ECO:0007669"/>
    <property type="project" value="TreeGrafter"/>
</dbReference>
<feature type="transmembrane region" description="Helical" evidence="12">
    <location>
        <begin position="941"/>
        <end position="959"/>
    </location>
</feature>
<dbReference type="GO" id="GO:0005249">
    <property type="term" value="F:voltage-gated potassium channel activity"/>
    <property type="evidence" value="ECO:0007669"/>
    <property type="project" value="InterPro"/>
</dbReference>
<keyword evidence="6" id="KW-0630">Potassium</keyword>
<evidence type="ECO:0000256" key="6">
    <source>
        <dbReference type="ARBA" id="ARBA00022958"/>
    </source>
</evidence>
<dbReference type="PANTHER" id="PTHR11537">
    <property type="entry name" value="VOLTAGE-GATED POTASSIUM CHANNEL"/>
    <property type="match status" value="1"/>
</dbReference>
<dbReference type="SUPFAM" id="SSF81324">
    <property type="entry name" value="Voltage-gated potassium channels"/>
    <property type="match status" value="1"/>
</dbReference>
<evidence type="ECO:0000256" key="9">
    <source>
        <dbReference type="ARBA" id="ARBA00023136"/>
    </source>
</evidence>
<proteinExistence type="predicted"/>
<keyword evidence="10" id="KW-0407">Ion channel</keyword>
<dbReference type="Proteomes" id="UP000660262">
    <property type="component" value="Unassembled WGS sequence"/>
</dbReference>
<feature type="compositionally biased region" description="Basic and acidic residues" evidence="11">
    <location>
        <begin position="1349"/>
        <end position="1362"/>
    </location>
</feature>
<dbReference type="InterPro" id="IPR005821">
    <property type="entry name" value="Ion_trans_dom"/>
</dbReference>
<dbReference type="PRINTS" id="PR00169">
    <property type="entry name" value="KCHANNEL"/>
</dbReference>
<dbReference type="InterPro" id="IPR028325">
    <property type="entry name" value="VG_K_chnl"/>
</dbReference>
<keyword evidence="9 12" id="KW-0472">Membrane</keyword>
<evidence type="ECO:0000256" key="2">
    <source>
        <dbReference type="ARBA" id="ARBA00022448"/>
    </source>
</evidence>
<feature type="transmembrane region" description="Helical" evidence="12">
    <location>
        <begin position="681"/>
        <end position="704"/>
    </location>
</feature>
<keyword evidence="2" id="KW-0813">Transport</keyword>
<feature type="transmembrane region" description="Helical" evidence="12">
    <location>
        <begin position="971"/>
        <end position="992"/>
    </location>
</feature>
<dbReference type="SUPFAM" id="SSF82171">
    <property type="entry name" value="DPP6 N-terminal domain-like"/>
    <property type="match status" value="1"/>
</dbReference>
<feature type="region of interest" description="Disordered" evidence="11">
    <location>
        <begin position="1"/>
        <end position="52"/>
    </location>
</feature>
<keyword evidence="7 12" id="KW-1133">Transmembrane helix</keyword>
<sequence>MLNSSLNSEPDDEFRDLSTSDTEGEEREREREGGRSMSSSSSSSSRPRRGGGGWSSYLHIVPASFTLAAAVLVILASVSAPTPASYHSAGTSKSPAARNHANLQYGYYGAQTTGSEDTIKGAAPQARVNGDSVEQSVRRRDLVEEQYKANGPGATLPLCNFLNEEEYSVYTFSAFQNKDSTKGRFPVKQLKHMPQRFTEDTSSSSYWAPFSRARASVAFTSEHVVLRERVGTDRHPSVVALRLIDYATNFLSYKRWIARISGPSSFLDLDLPNIVDAYLNDYDEQRSIVRRDAKRAGQIAVNRGSHGDGKTNVAYVVEAATGNSLSKNRTFFDVAMYNLAEQQTEELDTECSNMVPAAQRITSDTSPTLCGEWIAFQRFDYTTNVASVILHSRASGVTETVARGGDGLSHIAPRLGPAKSNDGDAYHECTGNCRNPARDVTCRLAWVSTTAPLTLDDDGNLDFAGDDARGIAGAQINVINLPNRQIKEPIILPSNGTRLVDFDISGDQVYVLVESGGTDSGKALRRYDVHNAEWVDITQPGEVDIAGLQDASLQSLLYWVRLVDGQMMLMLYNIAYVPSRKTEYSVHCTVANTAAIHAASIYDDTVVWLTRTPSAATAIKLVDLNKDNDVLFDTADRFPLFGETMFDSDNDEIGDAAGLIAAHGSCTRSSKRGACLDDFSILYILWALYIVTVTSIAFFVAHIVSKKKKEAGKLPNYLSDEALASDAEDGPSDNDNDMTQEAKARRESNSFSKMHAEKGMQLQVTMQLVSFGAEAALLVLTIISLVVATIPFYSSEPLRIKTANTLMWTDFFITYVFLLDLMVRYTYRKREKIPNIRAFARRNWTDMLALFTDIPGLSDVGALSFLVFTRLRHVVRLFRLARILKVFRIIRLYRRFAKQNFLISFMIDRPSTFLVTMLCIFVIFVSFALKAIEQQSNPDFGSIPNVLWFCIVTITTVGYGDMAPRHVVSRILTISMMVLGVGILGLLTATMLKKILMAGKAKGEVDRRKQRSLYRVDFLKSVVSRMSAAYNPLVWVYGASYERHMGSDRQVLETVQTHHSSVIDGTSRLDEVAQLPVERMLAQNAGKFASSAGMGSSGGSDPQGTRLADRAAREKKVLMSMFESLTGRPEITPSTRLIFVLRYFNLDNPNTAKGGVRNFDRFVEDLERIIFNEQASDSTEYSLFIPKLLTIQTSLKEESNQMSNGASEGEEDQQMSGNSMPCFTDPLDFKMVGVEEMLRRYNVIARPDYDEILLELMQIILLYDRVENAKWVMENCSPVKKLPPMKRRKPPIMTSKLLQHQLDFVIRRKATASSKDGFRHARRRPSIVMNSKSLPTYLPSSMNEDDDNEGRLSRRGSDEGRGSGEYSGGGDSAPGSPSRARNFDVEPSASESELDESNHGQIDMHAHQRKKKGTEEADNKI</sequence>
<evidence type="ECO:0000256" key="7">
    <source>
        <dbReference type="ARBA" id="ARBA00022989"/>
    </source>
</evidence>
<dbReference type="EMBL" id="BNJQ01000019">
    <property type="protein sequence ID" value="GHP08011.1"/>
    <property type="molecule type" value="Genomic_DNA"/>
</dbReference>
<keyword evidence="3" id="KW-0633">Potassium transport</keyword>
<accession>A0A830HRE1</accession>
<evidence type="ECO:0000256" key="1">
    <source>
        <dbReference type="ARBA" id="ARBA00004141"/>
    </source>
</evidence>
<dbReference type="Gene3D" id="1.10.287.70">
    <property type="match status" value="1"/>
</dbReference>
<comment type="caution">
    <text evidence="14">The sequence shown here is derived from an EMBL/GenBank/DDBJ whole genome shotgun (WGS) entry which is preliminary data.</text>
</comment>
<reference evidence="14" key="1">
    <citation type="submission" date="2020-10" db="EMBL/GenBank/DDBJ databases">
        <title>Unveiling of a novel bifunctional photoreceptor, Dualchrome1, isolated from a cosmopolitan green alga.</title>
        <authorList>
            <person name="Suzuki S."/>
            <person name="Kawachi M."/>
        </authorList>
    </citation>
    <scope>NUCLEOTIDE SEQUENCE</scope>
    <source>
        <strain evidence="14">NIES 2893</strain>
    </source>
</reference>
<feature type="compositionally biased region" description="Polar residues" evidence="11">
    <location>
        <begin position="1328"/>
        <end position="1342"/>
    </location>
</feature>
<evidence type="ECO:0000256" key="11">
    <source>
        <dbReference type="SAM" id="MobiDB-lite"/>
    </source>
</evidence>
<comment type="subcellular location">
    <subcellularLocation>
        <location evidence="1">Membrane</location>
        <topology evidence="1">Multi-pass membrane protein</topology>
    </subcellularLocation>
</comment>
<feature type="transmembrane region" description="Helical" evidence="12">
    <location>
        <begin position="768"/>
        <end position="793"/>
    </location>
</feature>
<feature type="region of interest" description="Disordered" evidence="11">
    <location>
        <begin position="1089"/>
        <end position="1108"/>
    </location>
</feature>
<name>A0A830HRE1_9CHLO</name>
<keyword evidence="8" id="KW-0406">Ion transport</keyword>
<feature type="domain" description="Ion transport" evidence="13">
    <location>
        <begin position="777"/>
        <end position="993"/>
    </location>
</feature>
<evidence type="ECO:0000256" key="12">
    <source>
        <dbReference type="SAM" id="Phobius"/>
    </source>
</evidence>
<feature type="region of interest" description="Disordered" evidence="11">
    <location>
        <begin position="1314"/>
        <end position="1421"/>
    </location>
</feature>
<feature type="compositionally biased region" description="Acidic residues" evidence="11">
    <location>
        <begin position="726"/>
        <end position="738"/>
    </location>
</feature>
<evidence type="ECO:0000259" key="13">
    <source>
        <dbReference type="Pfam" id="PF00520"/>
    </source>
</evidence>
<keyword evidence="15" id="KW-1185">Reference proteome</keyword>